<gene>
    <name evidence="1" type="ORF">GCM10007857_78480</name>
</gene>
<dbReference type="EMBL" id="BSOW01000042">
    <property type="protein sequence ID" value="GLR91132.1"/>
    <property type="molecule type" value="Genomic_DNA"/>
</dbReference>
<sequence>MVRNPRGAAYLYRGEALQAPTRIGRCRSAEQRDAIAKLGFELQIMADHIFSEVKKADRIFADETTLPPWLPAPDRRRRPTYGAYADRTFGSSGPPMVAYRFENTGDEPLTLVGA</sequence>
<reference evidence="2" key="1">
    <citation type="journal article" date="2019" name="Int. J. Syst. Evol. Microbiol.">
        <title>The Global Catalogue of Microorganisms (GCM) 10K type strain sequencing project: providing services to taxonomists for standard genome sequencing and annotation.</title>
        <authorList>
            <consortium name="The Broad Institute Genomics Platform"/>
            <consortium name="The Broad Institute Genome Sequencing Center for Infectious Disease"/>
            <person name="Wu L."/>
            <person name="Ma J."/>
        </authorList>
    </citation>
    <scope>NUCLEOTIDE SEQUENCE [LARGE SCALE GENOMIC DNA]</scope>
    <source>
        <strain evidence="2">NBRC 102520</strain>
    </source>
</reference>
<evidence type="ECO:0000313" key="2">
    <source>
        <dbReference type="Proteomes" id="UP001156905"/>
    </source>
</evidence>
<protein>
    <recommendedName>
        <fullName evidence="3">Transposase</fullName>
    </recommendedName>
</protein>
<organism evidence="1 2">
    <name type="scientific">Bradyrhizobium iriomotense</name>
    <dbReference type="NCBI Taxonomy" id="441950"/>
    <lineage>
        <taxon>Bacteria</taxon>
        <taxon>Pseudomonadati</taxon>
        <taxon>Pseudomonadota</taxon>
        <taxon>Alphaproteobacteria</taxon>
        <taxon>Hyphomicrobiales</taxon>
        <taxon>Nitrobacteraceae</taxon>
        <taxon>Bradyrhizobium</taxon>
    </lineage>
</organism>
<keyword evidence="2" id="KW-1185">Reference proteome</keyword>
<dbReference type="Proteomes" id="UP001156905">
    <property type="component" value="Unassembled WGS sequence"/>
</dbReference>
<evidence type="ECO:0008006" key="3">
    <source>
        <dbReference type="Google" id="ProtNLM"/>
    </source>
</evidence>
<name>A0ABQ6B9R7_9BRAD</name>
<proteinExistence type="predicted"/>
<comment type="caution">
    <text evidence="1">The sequence shown here is derived from an EMBL/GenBank/DDBJ whole genome shotgun (WGS) entry which is preliminary data.</text>
</comment>
<evidence type="ECO:0000313" key="1">
    <source>
        <dbReference type="EMBL" id="GLR91132.1"/>
    </source>
</evidence>
<accession>A0ABQ6B9R7</accession>